<dbReference type="GO" id="GO:0016020">
    <property type="term" value="C:membrane"/>
    <property type="evidence" value="ECO:0007669"/>
    <property type="project" value="InterPro"/>
</dbReference>
<protein>
    <submittedName>
        <fullName evidence="4">SpoIIE family protein phosphatase</fullName>
    </submittedName>
</protein>
<dbReference type="AlphaFoldDB" id="A0A7G9QSZ3"/>
<dbReference type="InterPro" id="IPR001932">
    <property type="entry name" value="PPM-type_phosphatase-like_dom"/>
</dbReference>
<dbReference type="RefSeq" id="WP_187570234.1">
    <property type="nucleotide sequence ID" value="NZ_CP060711.1"/>
</dbReference>
<dbReference type="NCBIfam" id="NF038263">
    <property type="entry name" value="prot_phos_SiaA"/>
    <property type="match status" value="1"/>
</dbReference>
<dbReference type="Gene3D" id="3.60.40.10">
    <property type="entry name" value="PPM-type phosphatase domain"/>
    <property type="match status" value="1"/>
</dbReference>
<keyword evidence="1" id="KW-0378">Hydrolase</keyword>
<feature type="domain" description="HAMP" evidence="3">
    <location>
        <begin position="336"/>
        <end position="388"/>
    </location>
</feature>
<proteinExistence type="predicted"/>
<keyword evidence="2" id="KW-0472">Membrane</keyword>
<dbReference type="Gene3D" id="6.10.340.10">
    <property type="match status" value="1"/>
</dbReference>
<dbReference type="CDD" id="cd06225">
    <property type="entry name" value="HAMP"/>
    <property type="match status" value="1"/>
</dbReference>
<dbReference type="InterPro" id="IPR003660">
    <property type="entry name" value="HAMP_dom"/>
</dbReference>
<evidence type="ECO:0000259" key="3">
    <source>
        <dbReference type="PROSITE" id="PS50885"/>
    </source>
</evidence>
<evidence type="ECO:0000256" key="1">
    <source>
        <dbReference type="ARBA" id="ARBA00022801"/>
    </source>
</evidence>
<dbReference type="Proteomes" id="UP000515977">
    <property type="component" value="Chromosome"/>
</dbReference>
<gene>
    <name evidence="4" type="ORF">H9L17_15105</name>
</gene>
<sequence length="662" mass="71592">MASKGLGLRGKSLLALLVACLLALLPALLIGSKLAAAARSHFGQAYARDYTLLNRERILAPLSRELALSQRLADSPLLWRMLRDPSAANRAAFFEEARGYQQALSSGTYFVISALDLGYYFNEAGKPTSELPRYHLHADDPEDGWFFATLRSGQPYNINVNYDAKLRQTRVWINVVAQDGRQKLGIAGSGVDLSGFLHALINRAEPGVVPMIVDAEGAIQAHPDQRRVALNLAQKRAGADQTLAGLLPGTDPAALSALLQRSRAQPDVALLQEVRQGRAHRLLAVSFIPELHWHVVTLVDLQEAQIIGGPWLLYLGLGMAAVLVVLLAGVGYSIERLMLRPLRALQRSAEAIAQGHYEADLPAAGKDEIGALSRAFASMAAQVRAHTSELEDKVRERTAALEASHAQVVQAHKKIDDSIDYASLIQRTILPDRELAQVLGENHHVLWKPRDVVGGDFYVFRADERGFLLGVMDCAGHGVPGALMTMLARSAIDHALGLAGLRDPAGILRQADATLRELLADAQLARAVATNTDAGLVYVDRIDGELLFAGAAIGLFHSDGDTVEHVPGSRRPLGDRRRGDYANVRMPLHAGTTYCLVTDGLLDQAGGEQGFGFGSGRFRQLLQANAHRPLSEQAAALAAALAGYQGDYPQRDDITVLSFRLD</sequence>
<dbReference type="PROSITE" id="PS50885">
    <property type="entry name" value="HAMP"/>
    <property type="match status" value="1"/>
</dbReference>
<accession>A0A7G9QSZ3</accession>
<dbReference type="KEGG" id="tbv:H9L17_15105"/>
<evidence type="ECO:0000256" key="2">
    <source>
        <dbReference type="SAM" id="Phobius"/>
    </source>
</evidence>
<feature type="transmembrane region" description="Helical" evidence="2">
    <location>
        <begin position="311"/>
        <end position="334"/>
    </location>
</feature>
<keyword evidence="2" id="KW-1133">Transmembrane helix</keyword>
<dbReference type="Pfam" id="PF00672">
    <property type="entry name" value="HAMP"/>
    <property type="match status" value="1"/>
</dbReference>
<reference evidence="4 5" key="1">
    <citation type="submission" date="2020-08" db="EMBL/GenBank/DDBJ databases">
        <title>Genome sequence of Thermomonas brevis KACC 16975T.</title>
        <authorList>
            <person name="Hyun D.-W."/>
            <person name="Bae J.-W."/>
        </authorList>
    </citation>
    <scope>NUCLEOTIDE SEQUENCE [LARGE SCALE GENOMIC DNA]</scope>
    <source>
        <strain evidence="4 5">KACC 16975</strain>
    </source>
</reference>
<dbReference type="EMBL" id="CP060711">
    <property type="protein sequence ID" value="QNN46468.1"/>
    <property type="molecule type" value="Genomic_DNA"/>
</dbReference>
<dbReference type="SMART" id="SM00331">
    <property type="entry name" value="PP2C_SIG"/>
    <property type="match status" value="1"/>
</dbReference>
<keyword evidence="2" id="KW-0812">Transmembrane</keyword>
<evidence type="ECO:0000313" key="4">
    <source>
        <dbReference type="EMBL" id="QNN46468.1"/>
    </source>
</evidence>
<dbReference type="SMART" id="SM00304">
    <property type="entry name" value="HAMP"/>
    <property type="match status" value="1"/>
</dbReference>
<dbReference type="GO" id="GO:0016791">
    <property type="term" value="F:phosphatase activity"/>
    <property type="evidence" value="ECO:0007669"/>
    <property type="project" value="TreeGrafter"/>
</dbReference>
<dbReference type="Pfam" id="PF07228">
    <property type="entry name" value="SpoIIE"/>
    <property type="match status" value="1"/>
</dbReference>
<dbReference type="GO" id="GO:0007165">
    <property type="term" value="P:signal transduction"/>
    <property type="evidence" value="ECO:0007669"/>
    <property type="project" value="InterPro"/>
</dbReference>
<organism evidence="4 5">
    <name type="scientific">Thermomonas brevis</name>
    <dbReference type="NCBI Taxonomy" id="215691"/>
    <lineage>
        <taxon>Bacteria</taxon>
        <taxon>Pseudomonadati</taxon>
        <taxon>Pseudomonadota</taxon>
        <taxon>Gammaproteobacteria</taxon>
        <taxon>Lysobacterales</taxon>
        <taxon>Lysobacteraceae</taxon>
        <taxon>Thermomonas</taxon>
    </lineage>
</organism>
<dbReference type="SUPFAM" id="SSF158472">
    <property type="entry name" value="HAMP domain-like"/>
    <property type="match status" value="1"/>
</dbReference>
<dbReference type="PANTHER" id="PTHR43156:SF9">
    <property type="entry name" value="HAMP DOMAIN-CONTAINING PROTEIN"/>
    <property type="match status" value="1"/>
</dbReference>
<dbReference type="InterPro" id="IPR052016">
    <property type="entry name" value="Bact_Sigma-Reg"/>
</dbReference>
<evidence type="ECO:0000313" key="5">
    <source>
        <dbReference type="Proteomes" id="UP000515977"/>
    </source>
</evidence>
<name>A0A7G9QSZ3_9GAMM</name>
<dbReference type="InterPro" id="IPR036457">
    <property type="entry name" value="PPM-type-like_dom_sf"/>
</dbReference>
<keyword evidence="5" id="KW-1185">Reference proteome</keyword>
<dbReference type="PANTHER" id="PTHR43156">
    <property type="entry name" value="STAGE II SPORULATION PROTEIN E-RELATED"/>
    <property type="match status" value="1"/>
</dbReference>